<evidence type="ECO:0000256" key="3">
    <source>
        <dbReference type="SAM" id="Phobius"/>
    </source>
</evidence>
<gene>
    <name evidence="5" type="ORF">QBC33DRAFT_575740</name>
</gene>
<dbReference type="GeneID" id="85314039"/>
<sequence length="539" mass="58211">MKRPKKRLDSMEWFRITVHNGVITRHRYLIKLCKALMMYGAPTHRLEEYMATSSRVLEINGQFLYMPNCMIVSFDDPVTHTAEVKLVRVREGIDLGRLRDVYNIYKGVIHCVINADEALAQIEEVMRRDNMYARWMRVPVYGLASACVAPFAFQGRFIDLPLAFVLGCITGLLQLVVAPSNKLYANVFEVSAAVVTSFLARAFGSVRGGKLFCFSALSQSSIALILPGYMVLCGSLELQSQNLAAGSIRIIHALIYTLFLGCGITIGSSLYGMLDHEATSATTCHEPLPRPWPAVFVSGFAVCLCVINQARWPQTPVMVVMAVAGYVVNNSTSNFLEGNNQIISSLFGALTVGILANLYSRTGHTCQHAWLDVLDWWALRARPRLAAIFLRRGRATTTSTKSSDPEATAGQSSDSESSSSSSSSSSPPEPPKKRARNVGYSLAAAAMLPAIWVQVPSGIAAGGSLLAGIKAANVITGNATVKATASAFAGSQVVGVLDGTTFNVLFSVIQVAIGLSVGLFLSALIVYPLGKRSNSLFSF</sequence>
<dbReference type="RefSeq" id="XP_060288228.1">
    <property type="nucleotide sequence ID" value="XM_060430852.1"/>
</dbReference>
<accession>A0AAJ0C8Q0</accession>
<protein>
    <recommendedName>
        <fullName evidence="4">Threonine/serine exporter-like N-terminal domain-containing protein</fullName>
    </recommendedName>
</protein>
<feature type="transmembrane region" description="Helical" evidence="3">
    <location>
        <begin position="342"/>
        <end position="359"/>
    </location>
</feature>
<dbReference type="EMBL" id="MU838998">
    <property type="protein sequence ID" value="KAK1772015.1"/>
    <property type="molecule type" value="Genomic_DNA"/>
</dbReference>
<dbReference type="InterPro" id="IPR010619">
    <property type="entry name" value="ThrE-like_N"/>
</dbReference>
<feature type="transmembrane region" description="Helical" evidence="3">
    <location>
        <begin position="135"/>
        <end position="154"/>
    </location>
</feature>
<feature type="transmembrane region" description="Helical" evidence="3">
    <location>
        <begin position="160"/>
        <end position="177"/>
    </location>
</feature>
<name>A0AAJ0C8Q0_9PEZI</name>
<reference evidence="5" key="1">
    <citation type="submission" date="2023-06" db="EMBL/GenBank/DDBJ databases">
        <title>Genome-scale phylogeny and comparative genomics of the fungal order Sordariales.</title>
        <authorList>
            <consortium name="Lawrence Berkeley National Laboratory"/>
            <person name="Hensen N."/>
            <person name="Bonometti L."/>
            <person name="Westerberg I."/>
            <person name="Brannstrom I.O."/>
            <person name="Guillou S."/>
            <person name="Cros-Aarteil S."/>
            <person name="Calhoun S."/>
            <person name="Haridas S."/>
            <person name="Kuo A."/>
            <person name="Mondo S."/>
            <person name="Pangilinan J."/>
            <person name="Riley R."/>
            <person name="Labutti K."/>
            <person name="Andreopoulos B."/>
            <person name="Lipzen A."/>
            <person name="Chen C."/>
            <person name="Yanf M."/>
            <person name="Daum C."/>
            <person name="Ng V."/>
            <person name="Clum A."/>
            <person name="Steindorff A."/>
            <person name="Ohm R."/>
            <person name="Martin F."/>
            <person name="Silar P."/>
            <person name="Natvig D."/>
            <person name="Lalanne C."/>
            <person name="Gautier V."/>
            <person name="Ament-Velasquez S.L."/>
            <person name="Kruys A."/>
            <person name="Hutchinson M.I."/>
            <person name="Powell A.J."/>
            <person name="Barry K."/>
            <person name="Miller A.N."/>
            <person name="Grigoriev I.V."/>
            <person name="Debuchy R."/>
            <person name="Gladieux P."/>
            <person name="Thoren M.H."/>
            <person name="Johannesson H."/>
        </authorList>
    </citation>
    <scope>NUCLEOTIDE SEQUENCE</scope>
    <source>
        <strain evidence="5">8032-3</strain>
    </source>
</reference>
<evidence type="ECO:0000256" key="1">
    <source>
        <dbReference type="ARBA" id="ARBA00034125"/>
    </source>
</evidence>
<organism evidence="5 6">
    <name type="scientific">Phialemonium atrogriseum</name>
    <dbReference type="NCBI Taxonomy" id="1093897"/>
    <lineage>
        <taxon>Eukaryota</taxon>
        <taxon>Fungi</taxon>
        <taxon>Dikarya</taxon>
        <taxon>Ascomycota</taxon>
        <taxon>Pezizomycotina</taxon>
        <taxon>Sordariomycetes</taxon>
        <taxon>Sordariomycetidae</taxon>
        <taxon>Cephalothecales</taxon>
        <taxon>Cephalothecaceae</taxon>
        <taxon>Phialemonium</taxon>
    </lineage>
</organism>
<evidence type="ECO:0000313" key="6">
    <source>
        <dbReference type="Proteomes" id="UP001244011"/>
    </source>
</evidence>
<comment type="similarity">
    <text evidence="1">Belongs to the ThrE exporter (TC 2.A.79) family.</text>
</comment>
<keyword evidence="6" id="KW-1185">Reference proteome</keyword>
<feature type="transmembrane region" description="Helical" evidence="3">
    <location>
        <begin position="438"/>
        <end position="455"/>
    </location>
</feature>
<feature type="region of interest" description="Disordered" evidence="2">
    <location>
        <begin position="398"/>
        <end position="435"/>
    </location>
</feature>
<dbReference type="PANTHER" id="PTHR31082:SF4">
    <property type="entry name" value="PHEROMONE-REGULATED MEMBRANE PROTEIN 10"/>
    <property type="match status" value="1"/>
</dbReference>
<feature type="compositionally biased region" description="Low complexity" evidence="2">
    <location>
        <begin position="412"/>
        <end position="426"/>
    </location>
</feature>
<dbReference type="PANTHER" id="PTHR31082">
    <property type="entry name" value="PHEROMONE-REGULATED MEMBRANE PROTEIN 10"/>
    <property type="match status" value="1"/>
</dbReference>
<keyword evidence="3" id="KW-0812">Transmembrane</keyword>
<feature type="transmembrane region" description="Helical" evidence="3">
    <location>
        <begin position="250"/>
        <end position="271"/>
    </location>
</feature>
<keyword evidence="3" id="KW-0472">Membrane</keyword>
<evidence type="ECO:0000256" key="2">
    <source>
        <dbReference type="SAM" id="MobiDB-lite"/>
    </source>
</evidence>
<evidence type="ECO:0000259" key="4">
    <source>
        <dbReference type="Pfam" id="PF06738"/>
    </source>
</evidence>
<dbReference type="InterPro" id="IPR051361">
    <property type="entry name" value="ThrE/Ser_Exporter"/>
</dbReference>
<dbReference type="GO" id="GO:0022857">
    <property type="term" value="F:transmembrane transporter activity"/>
    <property type="evidence" value="ECO:0007669"/>
    <property type="project" value="InterPro"/>
</dbReference>
<dbReference type="Proteomes" id="UP001244011">
    <property type="component" value="Unassembled WGS sequence"/>
</dbReference>
<feature type="domain" description="Threonine/serine exporter-like N-terminal" evidence="4">
    <location>
        <begin position="27"/>
        <end position="270"/>
    </location>
</feature>
<evidence type="ECO:0000313" key="5">
    <source>
        <dbReference type="EMBL" id="KAK1772015.1"/>
    </source>
</evidence>
<feature type="transmembrane region" description="Helical" evidence="3">
    <location>
        <begin position="216"/>
        <end position="238"/>
    </location>
</feature>
<feature type="transmembrane region" description="Helical" evidence="3">
    <location>
        <begin position="504"/>
        <end position="529"/>
    </location>
</feature>
<feature type="transmembrane region" description="Helical" evidence="3">
    <location>
        <begin position="291"/>
        <end position="310"/>
    </location>
</feature>
<proteinExistence type="inferred from homology"/>
<keyword evidence="3" id="KW-1133">Transmembrane helix</keyword>
<dbReference type="Pfam" id="PF06738">
    <property type="entry name" value="ThrE"/>
    <property type="match status" value="1"/>
</dbReference>
<dbReference type="AlphaFoldDB" id="A0AAJ0C8Q0"/>
<comment type="caution">
    <text evidence="5">The sequence shown here is derived from an EMBL/GenBank/DDBJ whole genome shotgun (WGS) entry which is preliminary data.</text>
</comment>